<dbReference type="Proteomes" id="UP000076962">
    <property type="component" value="Unassembled WGS sequence"/>
</dbReference>
<comment type="caution">
    <text evidence="3">The sequence shown here is derived from an EMBL/GenBank/DDBJ whole genome shotgun (WGS) entry which is preliminary data.</text>
</comment>
<evidence type="ECO:0000259" key="2">
    <source>
        <dbReference type="Pfam" id="PF05685"/>
    </source>
</evidence>
<dbReference type="InterPro" id="IPR011335">
    <property type="entry name" value="Restrct_endonuc-II-like"/>
</dbReference>
<dbReference type="Pfam" id="PF05685">
    <property type="entry name" value="Uma2"/>
    <property type="match status" value="1"/>
</dbReference>
<reference evidence="3 4" key="1">
    <citation type="submission" date="2016-05" db="EMBL/GenBank/DDBJ databases">
        <title>Single-cell genome of chain-forming Candidatus Thiomargarita nelsonii and comparison to other large sulfur-oxidizing bacteria.</title>
        <authorList>
            <person name="Winkel M."/>
            <person name="Salman V."/>
            <person name="Woyke T."/>
            <person name="Schulz-Vogt H."/>
            <person name="Richter M."/>
            <person name="Flood B."/>
            <person name="Bailey J."/>
            <person name="Amann R."/>
            <person name="Mussmann M."/>
        </authorList>
    </citation>
    <scope>NUCLEOTIDE SEQUENCE [LARGE SCALE GENOMIC DNA]</scope>
    <source>
        <strain evidence="3 4">THI036</strain>
    </source>
</reference>
<keyword evidence="4" id="KW-1185">Reference proteome</keyword>
<gene>
    <name evidence="3" type="ORF">THIOM_000042</name>
</gene>
<feature type="domain" description="Putative restriction endonuclease" evidence="2">
    <location>
        <begin position="5"/>
        <end position="117"/>
    </location>
</feature>
<evidence type="ECO:0000313" key="4">
    <source>
        <dbReference type="Proteomes" id="UP000076962"/>
    </source>
</evidence>
<organism evidence="3 4">
    <name type="scientific">Candidatus Thiomargarita nelsonii</name>
    <dbReference type="NCBI Taxonomy" id="1003181"/>
    <lineage>
        <taxon>Bacteria</taxon>
        <taxon>Pseudomonadati</taxon>
        <taxon>Pseudomonadota</taxon>
        <taxon>Gammaproteobacteria</taxon>
        <taxon>Thiotrichales</taxon>
        <taxon>Thiotrichaceae</taxon>
        <taxon>Thiomargarita</taxon>
    </lineage>
</organism>
<dbReference type="SUPFAM" id="SSF52980">
    <property type="entry name" value="Restriction endonuclease-like"/>
    <property type="match status" value="1"/>
</dbReference>
<accession>A0A176S7P9</accession>
<dbReference type="CDD" id="cd06260">
    <property type="entry name" value="DUF820-like"/>
    <property type="match status" value="1"/>
</dbReference>
<feature type="coiled-coil region" evidence="1">
    <location>
        <begin position="140"/>
        <end position="178"/>
    </location>
</feature>
<dbReference type="Gene3D" id="3.90.1570.10">
    <property type="entry name" value="tt1808, chain A"/>
    <property type="match status" value="1"/>
</dbReference>
<dbReference type="AlphaFoldDB" id="A0A176S7P9"/>
<proteinExistence type="predicted"/>
<evidence type="ECO:0000256" key="1">
    <source>
        <dbReference type="SAM" id="Coils"/>
    </source>
</evidence>
<dbReference type="InterPro" id="IPR008538">
    <property type="entry name" value="Uma2"/>
</dbReference>
<evidence type="ECO:0000313" key="3">
    <source>
        <dbReference type="EMBL" id="OAD24103.1"/>
    </source>
</evidence>
<keyword evidence="1" id="KW-0175">Coiled coil</keyword>
<protein>
    <submittedName>
        <fullName evidence="3">Protein containing DUF820</fullName>
    </submittedName>
</protein>
<dbReference type="InterPro" id="IPR012296">
    <property type="entry name" value="Nuclease_put_TT1808"/>
</dbReference>
<dbReference type="EMBL" id="LUTY01000009">
    <property type="protein sequence ID" value="OAD24103.1"/>
    <property type="molecule type" value="Genomic_DNA"/>
</dbReference>
<name>A0A176S7P9_9GAMM</name>
<sequence length="178" mass="20495">MGFRLALPNKTAIRRPDLGVVCNNNPVSLEANDRTYRGVYDMCIEALSDSSEKEVERDTVTKKEEYASVGVKEFYILHDSQKIAFYRLNAPGVYVPIKPVGQGIIKSKVLPGFQFRIADLYQKPSLKEMTEDKVYQGFILPFYQEEKKALEKKAREKEKKAEAKIKRLEAEMARLRKK</sequence>